<feature type="binding site" evidence="9">
    <location>
        <position position="113"/>
    </location>
    <ligand>
        <name>(6S)-5,6,7,8-tetrahydrofolate</name>
        <dbReference type="ChEBI" id="CHEBI:57453"/>
    </ligand>
</feature>
<evidence type="ECO:0000313" key="12">
    <source>
        <dbReference type="EMBL" id="MCK8140806.1"/>
    </source>
</evidence>
<sequence length="424" mass="46282">MQRDEQIFDLILEEQERQIHGLELIASENFVSDEVMEAAGSVLTNKYAEGYPGKRYYGGCEVVDVVEQIAIDRAKELFGAAYANVQPHSGSQANTAVYHACIKPGDKILGFDLSHGGHLTHGSPVNFSGRLYTPSFYGVDKETGLLNYDKIQEIATKEQPKLIIAGASAYSRDMDFERFRVIADSVGAILLADISHPAGLIAKGLMNDPLPHCHIVTTTTHKTLRGPRGGLILMGQDFPNPFGLTTPKGEIRMMSSLLDLAVFPGNQGGPLMHIIAAKAVAFGEALKDEFFTYALQLQKNANAMADAFVKRGYEIISGGTDNHMMLIDLRNKNISGKEAENALVKAEITVNKNMVPFDDKSPFVTSGIRVGTAAITTRGLVEADMETIVDLIDRVLVDPTNEDVIEAVANEVNEMMSERAIFVY</sequence>
<evidence type="ECO:0000256" key="7">
    <source>
        <dbReference type="ARBA" id="ARBA00022679"/>
    </source>
</evidence>
<feature type="domain" description="Serine hydroxymethyltransferase-like" evidence="11">
    <location>
        <begin position="2"/>
        <end position="392"/>
    </location>
</feature>
<dbReference type="InterPro" id="IPR039429">
    <property type="entry name" value="SHMT-like_dom"/>
</dbReference>
<dbReference type="SUPFAM" id="SSF53383">
    <property type="entry name" value="PLP-dependent transferases"/>
    <property type="match status" value="1"/>
</dbReference>
<keyword evidence="13" id="KW-1185">Reference proteome</keyword>
<keyword evidence="6 9" id="KW-0554">One-carbon metabolism</keyword>
<proteinExistence type="inferred from homology"/>
<keyword evidence="7 9" id="KW-0808">Transferase</keyword>
<comment type="caution">
    <text evidence="9">Lacks conserved residue(s) required for the propagation of feature annotation.</text>
</comment>
<dbReference type="RefSeq" id="WP_248427477.1">
    <property type="nucleotide sequence ID" value="NZ_JALNUB010000002.1"/>
</dbReference>
<evidence type="ECO:0000259" key="11">
    <source>
        <dbReference type="Pfam" id="PF00464"/>
    </source>
</evidence>
<dbReference type="GO" id="GO:0005829">
    <property type="term" value="C:cytosol"/>
    <property type="evidence" value="ECO:0007669"/>
    <property type="project" value="TreeGrafter"/>
</dbReference>
<comment type="subcellular location">
    <subcellularLocation>
        <location evidence="2 9">Cytoplasm</location>
    </subcellularLocation>
</comment>
<dbReference type="EC" id="2.1.2.1" evidence="9"/>
<comment type="caution">
    <text evidence="12">The sequence shown here is derived from an EMBL/GenBank/DDBJ whole genome shotgun (WGS) entry which is preliminary data.</text>
</comment>
<dbReference type="Gene3D" id="3.90.1150.10">
    <property type="entry name" value="Aspartate Aminotransferase, domain 1"/>
    <property type="match status" value="1"/>
</dbReference>
<evidence type="ECO:0000256" key="9">
    <source>
        <dbReference type="HAMAP-Rule" id="MF_00051"/>
    </source>
</evidence>
<gene>
    <name evidence="9" type="primary">glyA</name>
    <name evidence="12" type="ORF">MW871_02765</name>
</gene>
<organism evidence="12 13">
    <name type="scientific">Flavobacterium pygoscelis</name>
    <dbReference type="NCBI Taxonomy" id="2893176"/>
    <lineage>
        <taxon>Bacteria</taxon>
        <taxon>Pseudomonadati</taxon>
        <taxon>Bacteroidota</taxon>
        <taxon>Flavobacteriia</taxon>
        <taxon>Flavobacteriales</taxon>
        <taxon>Flavobacteriaceae</taxon>
        <taxon>Flavobacterium</taxon>
    </lineage>
</organism>
<dbReference type="Proteomes" id="UP001139260">
    <property type="component" value="Unassembled WGS sequence"/>
</dbReference>
<feature type="binding site" evidence="9">
    <location>
        <begin position="361"/>
        <end position="363"/>
    </location>
    <ligand>
        <name>(6S)-5,6,7,8-tetrahydrofolate</name>
        <dbReference type="ChEBI" id="CHEBI:57453"/>
    </ligand>
</feature>
<dbReference type="InterPro" id="IPR015422">
    <property type="entry name" value="PyrdxlP-dep_Trfase_small"/>
</dbReference>
<evidence type="ECO:0000256" key="3">
    <source>
        <dbReference type="ARBA" id="ARBA00006376"/>
    </source>
</evidence>
<dbReference type="InterPro" id="IPR019798">
    <property type="entry name" value="Ser_HO-MeTrfase_PLP_BS"/>
</dbReference>
<comment type="catalytic activity">
    <reaction evidence="9">
        <text>(6R)-5,10-methylene-5,6,7,8-tetrahydrofolate + glycine + H2O = (6S)-5,6,7,8-tetrahydrofolate + L-serine</text>
        <dbReference type="Rhea" id="RHEA:15481"/>
        <dbReference type="ChEBI" id="CHEBI:15377"/>
        <dbReference type="ChEBI" id="CHEBI:15636"/>
        <dbReference type="ChEBI" id="CHEBI:33384"/>
        <dbReference type="ChEBI" id="CHEBI:57305"/>
        <dbReference type="ChEBI" id="CHEBI:57453"/>
        <dbReference type="EC" id="2.1.2.1"/>
    </reaction>
</comment>
<dbReference type="GO" id="GO:0030170">
    <property type="term" value="F:pyridoxal phosphate binding"/>
    <property type="evidence" value="ECO:0007669"/>
    <property type="project" value="UniProtKB-UniRule"/>
</dbReference>
<keyword evidence="8 9" id="KW-0663">Pyridoxal phosphate</keyword>
<comment type="subunit">
    <text evidence="4 9">Homodimer.</text>
</comment>
<reference evidence="12" key="1">
    <citation type="submission" date="2022-04" db="EMBL/GenBank/DDBJ databases">
        <title>Flavobacterium pygoscelis sp. nov. isolated from Chinstrap chick (Pygoscelis antarcticus).</title>
        <authorList>
            <person name="Irgang R."/>
            <person name="Poblete-Morales M."/>
            <person name="Avendano-Herrera R."/>
        </authorList>
    </citation>
    <scope>NUCLEOTIDE SEQUENCE</scope>
    <source>
        <strain evidence="12">I-SCBP12n</strain>
    </source>
</reference>
<dbReference type="PANTHER" id="PTHR11680">
    <property type="entry name" value="SERINE HYDROXYMETHYLTRANSFERASE"/>
    <property type="match status" value="1"/>
</dbReference>
<dbReference type="PIRSF" id="PIRSF000412">
    <property type="entry name" value="SHMT"/>
    <property type="match status" value="1"/>
</dbReference>
<dbReference type="InterPro" id="IPR015424">
    <property type="entry name" value="PyrdxlP-dep_Trfase"/>
</dbReference>
<name>A0A9X1XSA1_9FLAO</name>
<keyword evidence="5 9" id="KW-0963">Cytoplasm</keyword>
<evidence type="ECO:0000256" key="10">
    <source>
        <dbReference type="PIRSR" id="PIRSR000412-50"/>
    </source>
</evidence>
<protein>
    <recommendedName>
        <fullName evidence="9">Serine hydroxymethyltransferase</fullName>
        <shortName evidence="9">SHMT</shortName>
        <shortName evidence="9">Serine methylase</shortName>
        <ecNumber evidence="9">2.1.2.1</ecNumber>
    </recommendedName>
</protein>
<dbReference type="PANTHER" id="PTHR11680:SF35">
    <property type="entry name" value="SERINE HYDROXYMETHYLTRANSFERASE 1"/>
    <property type="match status" value="1"/>
</dbReference>
<accession>A0A9X1XSA1</accession>
<feature type="site" description="Plays an important role in substrate specificity" evidence="9">
    <location>
        <position position="221"/>
    </location>
</feature>
<dbReference type="FunFam" id="3.40.640.10:FF:000001">
    <property type="entry name" value="Serine hydroxymethyltransferase"/>
    <property type="match status" value="1"/>
</dbReference>
<dbReference type="InterPro" id="IPR001085">
    <property type="entry name" value="Ser_HO-MeTrfase"/>
</dbReference>
<feature type="modified residue" description="N6-(pyridoxal phosphate)lysine" evidence="9 10">
    <location>
        <position position="222"/>
    </location>
</feature>
<evidence type="ECO:0000256" key="5">
    <source>
        <dbReference type="ARBA" id="ARBA00022490"/>
    </source>
</evidence>
<dbReference type="EMBL" id="JALNUB010000002">
    <property type="protein sequence ID" value="MCK8140806.1"/>
    <property type="molecule type" value="Genomic_DNA"/>
</dbReference>
<evidence type="ECO:0000256" key="6">
    <source>
        <dbReference type="ARBA" id="ARBA00022563"/>
    </source>
</evidence>
<dbReference type="Gene3D" id="3.40.640.10">
    <property type="entry name" value="Type I PLP-dependent aspartate aminotransferase-like (Major domain)"/>
    <property type="match status" value="1"/>
</dbReference>
<comment type="pathway">
    <text evidence="9">Amino-acid biosynthesis; glycine biosynthesis; glycine from L-serine: step 1/1.</text>
</comment>
<dbReference type="InterPro" id="IPR049943">
    <property type="entry name" value="Ser_HO-MeTrfase-like"/>
</dbReference>
<comment type="similarity">
    <text evidence="3 9">Belongs to the SHMT family.</text>
</comment>
<comment type="cofactor">
    <cofactor evidence="1 9 10">
        <name>pyridoxal 5'-phosphate</name>
        <dbReference type="ChEBI" id="CHEBI:597326"/>
    </cofactor>
</comment>
<keyword evidence="9" id="KW-0028">Amino-acid biosynthesis</keyword>
<dbReference type="AlphaFoldDB" id="A0A9X1XSA1"/>
<dbReference type="GO" id="GO:0019264">
    <property type="term" value="P:glycine biosynthetic process from serine"/>
    <property type="evidence" value="ECO:0007669"/>
    <property type="project" value="UniProtKB-UniRule"/>
</dbReference>
<evidence type="ECO:0000256" key="2">
    <source>
        <dbReference type="ARBA" id="ARBA00004496"/>
    </source>
</evidence>
<evidence type="ECO:0000256" key="8">
    <source>
        <dbReference type="ARBA" id="ARBA00022898"/>
    </source>
</evidence>
<comment type="function">
    <text evidence="9">Catalyzes the reversible interconversion of serine and glycine with tetrahydrofolate (THF) serving as the one-carbon carrier. This reaction serves as the major source of one-carbon groups required for the biosynthesis of purines, thymidylate, methionine, and other important biomolecules. Also exhibits THF-independent aldolase activity toward beta-hydroxyamino acids, producing glycine and aldehydes, via a retro-aldol mechanism.</text>
</comment>
<evidence type="ECO:0000256" key="4">
    <source>
        <dbReference type="ARBA" id="ARBA00011738"/>
    </source>
</evidence>
<dbReference type="InterPro" id="IPR015421">
    <property type="entry name" value="PyrdxlP-dep_Trfase_major"/>
</dbReference>
<dbReference type="PROSITE" id="PS00096">
    <property type="entry name" value="SHMT"/>
    <property type="match status" value="1"/>
</dbReference>
<dbReference type="HAMAP" id="MF_00051">
    <property type="entry name" value="SHMT"/>
    <property type="match status" value="1"/>
</dbReference>
<dbReference type="GO" id="GO:0004372">
    <property type="term" value="F:glycine hydroxymethyltransferase activity"/>
    <property type="evidence" value="ECO:0007669"/>
    <property type="project" value="UniProtKB-UniRule"/>
</dbReference>
<evidence type="ECO:0000256" key="1">
    <source>
        <dbReference type="ARBA" id="ARBA00001933"/>
    </source>
</evidence>
<evidence type="ECO:0000313" key="13">
    <source>
        <dbReference type="Proteomes" id="UP001139260"/>
    </source>
</evidence>
<comment type="pathway">
    <text evidence="9">One-carbon metabolism; tetrahydrofolate interconversion.</text>
</comment>
<dbReference type="Pfam" id="PF00464">
    <property type="entry name" value="SHMT"/>
    <property type="match status" value="1"/>
</dbReference>
<dbReference type="GO" id="GO:0035999">
    <property type="term" value="P:tetrahydrofolate interconversion"/>
    <property type="evidence" value="ECO:0007669"/>
    <property type="project" value="UniProtKB-UniRule"/>
</dbReference>
<dbReference type="CDD" id="cd00378">
    <property type="entry name" value="SHMT"/>
    <property type="match status" value="1"/>
</dbReference>
<feature type="binding site" evidence="9">
    <location>
        <begin position="117"/>
        <end position="119"/>
    </location>
    <ligand>
        <name>(6S)-5,6,7,8-tetrahydrofolate</name>
        <dbReference type="ChEBI" id="CHEBI:57453"/>
    </ligand>
</feature>
<dbReference type="NCBIfam" id="NF000586">
    <property type="entry name" value="PRK00011.1"/>
    <property type="match status" value="1"/>
</dbReference>